<sequence length="401" mass="43770">MSNKRTAGTVVIGGGAVGTSVACYLAMGGMDVTLVERGEFAWGTSRRCEGHVVTYDTPPGDFSLFCKTGQDLFYEAQKFLPVDFDFSPEGIGLLVDNESHLEMVKANYEGKQKEGYNVTLWDRDELRRHEPNIGDNVIGCLNFNNDCTLNPMRLCFGLAEHARAHGAVIMPRTHVMDLRMENGRVSGVETDKGLILTENVVLAAGVWTPRLGAMLGVNVPIRPRQGHILVTERVQGLLNKAYVEYGYLLTKHGLKRDNVTPDMDKFGVAFVIEPSTAGTVLIGSSRRFVGMDTRPHPSVMRAVAERGTQFFPALSDMRLLRCYAGVRPATTDELPIISTTHIPGLFIGAGHEGLGISLSLITGKIMSQLVRGQTPFIDISYMGIDRFGLNPPAMPVGQTAV</sequence>
<dbReference type="AlphaFoldDB" id="A0A6L5XMF3"/>
<dbReference type="InterPro" id="IPR006076">
    <property type="entry name" value="FAD-dep_OxRdtase"/>
</dbReference>
<dbReference type="Gene3D" id="3.50.50.60">
    <property type="entry name" value="FAD/NAD(P)-binding domain"/>
    <property type="match status" value="1"/>
</dbReference>
<gene>
    <name evidence="3" type="ORF">FYJ44_08090</name>
</gene>
<dbReference type="Pfam" id="PF01266">
    <property type="entry name" value="DAO"/>
    <property type="match status" value="1"/>
</dbReference>
<dbReference type="GO" id="GO:0016491">
    <property type="term" value="F:oxidoreductase activity"/>
    <property type="evidence" value="ECO:0007669"/>
    <property type="project" value="UniProtKB-KW"/>
</dbReference>
<reference evidence="3 4" key="1">
    <citation type="submission" date="2019-09" db="EMBL/GenBank/DDBJ databases">
        <title>In-depth cultivation of the pig gut microbiome towards novel bacterial diversity and tailored functional studies.</title>
        <authorList>
            <person name="Wylensek D."/>
            <person name="Hitch T.C.A."/>
            <person name="Clavel T."/>
        </authorList>
    </citation>
    <scope>NUCLEOTIDE SEQUENCE [LARGE SCALE GENOMIC DNA]</scope>
    <source>
        <strain evidence="3 4">PG-178-WT-4</strain>
    </source>
</reference>
<evidence type="ECO:0000256" key="1">
    <source>
        <dbReference type="ARBA" id="ARBA00023002"/>
    </source>
</evidence>
<dbReference type="InterPro" id="IPR036188">
    <property type="entry name" value="FAD/NAD-bd_sf"/>
</dbReference>
<dbReference type="Proteomes" id="UP000477488">
    <property type="component" value="Unassembled WGS sequence"/>
</dbReference>
<dbReference type="EMBL" id="VUMH01000007">
    <property type="protein sequence ID" value="MSS28001.1"/>
    <property type="molecule type" value="Genomic_DNA"/>
</dbReference>
<dbReference type="Gene3D" id="3.30.9.10">
    <property type="entry name" value="D-Amino Acid Oxidase, subunit A, domain 2"/>
    <property type="match status" value="1"/>
</dbReference>
<dbReference type="PANTHER" id="PTHR13847">
    <property type="entry name" value="SARCOSINE DEHYDROGENASE-RELATED"/>
    <property type="match status" value="1"/>
</dbReference>
<protein>
    <submittedName>
        <fullName evidence="3">FAD-binding oxidoreductase</fullName>
    </submittedName>
</protein>
<feature type="domain" description="FAD dependent oxidoreductase" evidence="2">
    <location>
        <begin position="10"/>
        <end position="369"/>
    </location>
</feature>
<comment type="caution">
    <text evidence="3">The sequence shown here is derived from an EMBL/GenBank/DDBJ whole genome shotgun (WGS) entry which is preliminary data.</text>
</comment>
<dbReference type="RefSeq" id="WP_154511004.1">
    <property type="nucleotide sequence ID" value="NZ_VUMH01000007.1"/>
</dbReference>
<evidence type="ECO:0000259" key="2">
    <source>
        <dbReference type="Pfam" id="PF01266"/>
    </source>
</evidence>
<proteinExistence type="predicted"/>
<dbReference type="GO" id="GO:0005737">
    <property type="term" value="C:cytoplasm"/>
    <property type="evidence" value="ECO:0007669"/>
    <property type="project" value="TreeGrafter"/>
</dbReference>
<name>A0A6L5XMF3_9BACT</name>
<dbReference type="SUPFAM" id="SSF54373">
    <property type="entry name" value="FAD-linked reductases, C-terminal domain"/>
    <property type="match status" value="1"/>
</dbReference>
<keyword evidence="1" id="KW-0560">Oxidoreductase</keyword>
<evidence type="ECO:0000313" key="3">
    <source>
        <dbReference type="EMBL" id="MSS28001.1"/>
    </source>
</evidence>
<organism evidence="3 4">
    <name type="scientific">Desulfovibrio porci</name>
    <dbReference type="NCBI Taxonomy" id="2605782"/>
    <lineage>
        <taxon>Bacteria</taxon>
        <taxon>Pseudomonadati</taxon>
        <taxon>Thermodesulfobacteriota</taxon>
        <taxon>Desulfovibrionia</taxon>
        <taxon>Desulfovibrionales</taxon>
        <taxon>Desulfovibrionaceae</taxon>
        <taxon>Desulfovibrio</taxon>
    </lineage>
</organism>
<evidence type="ECO:0000313" key="4">
    <source>
        <dbReference type="Proteomes" id="UP000477488"/>
    </source>
</evidence>
<keyword evidence="4" id="KW-1185">Reference proteome</keyword>
<accession>A0A6L5XMF3</accession>
<dbReference type="PROSITE" id="PS51257">
    <property type="entry name" value="PROKAR_LIPOPROTEIN"/>
    <property type="match status" value="1"/>
</dbReference>
<dbReference type="PANTHER" id="PTHR13847:SF287">
    <property type="entry name" value="FAD-DEPENDENT OXIDOREDUCTASE DOMAIN-CONTAINING PROTEIN 1"/>
    <property type="match status" value="1"/>
</dbReference>
<dbReference type="SUPFAM" id="SSF51905">
    <property type="entry name" value="FAD/NAD(P)-binding domain"/>
    <property type="match status" value="1"/>
</dbReference>